<keyword evidence="3 5" id="KW-0808">Transferase</keyword>
<protein>
    <submittedName>
        <fullName evidence="5">Thiopurine S-methyltransferase (TPMT)</fullName>
    </submittedName>
</protein>
<gene>
    <name evidence="5" type="ORF">SAMN05421761_10790</name>
</gene>
<dbReference type="STRING" id="529505.SAMN05421761_10790"/>
<name>A0A1N7MSP6_9BACT</name>
<keyword evidence="1" id="KW-0597">Phosphoprotein</keyword>
<dbReference type="RefSeq" id="WP_076500942.1">
    <property type="nucleotide sequence ID" value="NZ_FTOP01000007.1"/>
</dbReference>
<dbReference type="InterPro" id="IPR008854">
    <property type="entry name" value="TPMT"/>
</dbReference>
<dbReference type="Proteomes" id="UP000186026">
    <property type="component" value="Unassembled WGS sequence"/>
</dbReference>
<dbReference type="SUPFAM" id="SSF53335">
    <property type="entry name" value="S-adenosyl-L-methionine-dependent methyltransferases"/>
    <property type="match status" value="1"/>
</dbReference>
<dbReference type="InterPro" id="IPR029063">
    <property type="entry name" value="SAM-dependent_MTases_sf"/>
</dbReference>
<evidence type="ECO:0000256" key="2">
    <source>
        <dbReference type="ARBA" id="ARBA00022603"/>
    </source>
</evidence>
<evidence type="ECO:0000256" key="1">
    <source>
        <dbReference type="ARBA" id="ARBA00022553"/>
    </source>
</evidence>
<keyword evidence="4" id="KW-0949">S-adenosyl-L-methionine</keyword>
<dbReference type="PROSITE" id="PS51585">
    <property type="entry name" value="SAM_MT_TPMT"/>
    <property type="match status" value="1"/>
</dbReference>
<proteinExistence type="predicted"/>
<dbReference type="EMBL" id="FTOP01000007">
    <property type="protein sequence ID" value="SIS88971.1"/>
    <property type="molecule type" value="Genomic_DNA"/>
</dbReference>
<sequence length="205" mass="23879">MNLSLDQSYWTARYEQNQIGWDVGQATAPIKQFLDQVEDKSIHILIPGAGNAHEAAYAWENGFENIHVLDFSHFPLETFQKQYPDFPKDQIHHQDFFQHALQYDLILEQTFFCALPIRMRQDYAKKIHSLLKQDGLLAGVMFNRIFEHGGPPFGGTVDEYQSYFEDYFDILTMTPCHNSIPPRAGSEIFIRLRKKKVRALECNCF</sequence>
<accession>A0A1N7MSP6</accession>
<evidence type="ECO:0000313" key="6">
    <source>
        <dbReference type="Proteomes" id="UP000186026"/>
    </source>
</evidence>
<dbReference type="PANTHER" id="PTHR32183">
    <property type="match status" value="1"/>
</dbReference>
<dbReference type="AlphaFoldDB" id="A0A1N7MSP6"/>
<dbReference type="OrthoDB" id="9778208at2"/>
<dbReference type="Pfam" id="PF05724">
    <property type="entry name" value="TPMT"/>
    <property type="match status" value="1"/>
</dbReference>
<dbReference type="GO" id="GO:0008757">
    <property type="term" value="F:S-adenosylmethionine-dependent methyltransferase activity"/>
    <property type="evidence" value="ECO:0007669"/>
    <property type="project" value="InterPro"/>
</dbReference>
<evidence type="ECO:0000256" key="4">
    <source>
        <dbReference type="ARBA" id="ARBA00022691"/>
    </source>
</evidence>
<keyword evidence="6" id="KW-1185">Reference proteome</keyword>
<organism evidence="5 6">
    <name type="scientific">Belliella pelovolcani</name>
    <dbReference type="NCBI Taxonomy" id="529505"/>
    <lineage>
        <taxon>Bacteria</taxon>
        <taxon>Pseudomonadati</taxon>
        <taxon>Bacteroidota</taxon>
        <taxon>Cytophagia</taxon>
        <taxon>Cytophagales</taxon>
        <taxon>Cyclobacteriaceae</taxon>
        <taxon>Belliella</taxon>
    </lineage>
</organism>
<keyword evidence="2 5" id="KW-0489">Methyltransferase</keyword>
<dbReference type="GO" id="GO:0032259">
    <property type="term" value="P:methylation"/>
    <property type="evidence" value="ECO:0007669"/>
    <property type="project" value="UniProtKB-KW"/>
</dbReference>
<reference evidence="6" key="1">
    <citation type="submission" date="2017-01" db="EMBL/GenBank/DDBJ databases">
        <authorList>
            <person name="Varghese N."/>
            <person name="Submissions S."/>
        </authorList>
    </citation>
    <scope>NUCLEOTIDE SEQUENCE [LARGE SCALE GENOMIC DNA]</scope>
    <source>
        <strain evidence="6">DSM 46698</strain>
    </source>
</reference>
<evidence type="ECO:0000313" key="5">
    <source>
        <dbReference type="EMBL" id="SIS88971.1"/>
    </source>
</evidence>
<evidence type="ECO:0000256" key="3">
    <source>
        <dbReference type="ARBA" id="ARBA00022679"/>
    </source>
</evidence>
<dbReference type="Gene3D" id="3.40.50.150">
    <property type="entry name" value="Vaccinia Virus protein VP39"/>
    <property type="match status" value="1"/>
</dbReference>
<dbReference type="PANTHER" id="PTHR32183:SF6">
    <property type="entry name" value="CYSTEINE SULFINATE DESULFINASE_CYSTEINE DESULFURASE AND RELATED ENZYMES"/>
    <property type="match status" value="1"/>
</dbReference>